<evidence type="ECO:0000313" key="2">
    <source>
        <dbReference type="EMBL" id="NLR91684.1"/>
    </source>
</evidence>
<feature type="chain" id="PRO_5031067670" evidence="1">
    <location>
        <begin position="23"/>
        <end position="460"/>
    </location>
</feature>
<protein>
    <submittedName>
        <fullName evidence="2">Uncharacterized protein</fullName>
    </submittedName>
</protein>
<organism evidence="2 3">
    <name type="scientific">Flammeovirga agarivorans</name>
    <dbReference type="NCBI Taxonomy" id="2726742"/>
    <lineage>
        <taxon>Bacteria</taxon>
        <taxon>Pseudomonadati</taxon>
        <taxon>Bacteroidota</taxon>
        <taxon>Cytophagia</taxon>
        <taxon>Cytophagales</taxon>
        <taxon>Flammeovirgaceae</taxon>
        <taxon>Flammeovirga</taxon>
    </lineage>
</organism>
<dbReference type="AlphaFoldDB" id="A0A7X8XVX5"/>
<reference evidence="2 3" key="1">
    <citation type="submission" date="2020-04" db="EMBL/GenBank/DDBJ databases">
        <title>Flammeovirga sp. SR4, a novel species isolated from seawater.</title>
        <authorList>
            <person name="Wang X."/>
        </authorList>
    </citation>
    <scope>NUCLEOTIDE SEQUENCE [LARGE SCALE GENOMIC DNA]</scope>
    <source>
        <strain evidence="2 3">SR4</strain>
    </source>
</reference>
<gene>
    <name evidence="2" type="ORF">HGP29_10730</name>
</gene>
<name>A0A7X8XVX5_9BACT</name>
<dbReference type="RefSeq" id="WP_168882400.1">
    <property type="nucleotide sequence ID" value="NZ_JABAIL010000003.1"/>
</dbReference>
<proteinExistence type="predicted"/>
<feature type="signal peptide" evidence="1">
    <location>
        <begin position="1"/>
        <end position="22"/>
    </location>
</feature>
<sequence length="460" mass="53066">MKSLKLLHFLFLSFLFFFDSNSTILAQKLPNGLDGVLNYNNGNFVDFSKYKGFIIRSNNVSLKLDELIYYVEDKGEFYISLEVNYYDWKDKNINRPEPIYSFAQVFKENIVNNKTTHSLKNIRLTSNLPLDKVNNVEIIATIVKKNNKQEKINGLIDQQLNSSLSSFPAISIINQLIAAQREDDDKPVLLFKSDYDIPLNSFEFANKEITIDSTRLILNNDPIYIPLNADVKSQKLKPSVLAGAFKLISDLSGVITGATFSDKNIQFKGMMKLHFTTDDNSNVPNQISEGLDDVVFSINRSDKWKSEFNSAKENLWAILKTYKRGEDSNDRITYGVKSFIDLSVSYTDLLNNREKLTSNIKEFHDFYNEFRDFYDDLSYHETDYGFVSYGVESIYNNSYARIFIPYGLDDRTAKTFIKWQIAIHEFLNSVNYDDTKKGISYKLNFATIEKPQLSSKPKIH</sequence>
<comment type="caution">
    <text evidence="2">The sequence shown here is derived from an EMBL/GenBank/DDBJ whole genome shotgun (WGS) entry which is preliminary data.</text>
</comment>
<dbReference type="EMBL" id="JABAIL010000003">
    <property type="protein sequence ID" value="NLR91684.1"/>
    <property type="molecule type" value="Genomic_DNA"/>
</dbReference>
<evidence type="ECO:0000256" key="1">
    <source>
        <dbReference type="SAM" id="SignalP"/>
    </source>
</evidence>
<dbReference type="Proteomes" id="UP000585050">
    <property type="component" value="Unassembled WGS sequence"/>
</dbReference>
<keyword evidence="3" id="KW-1185">Reference proteome</keyword>
<accession>A0A7X8XVX5</accession>
<keyword evidence="1" id="KW-0732">Signal</keyword>
<evidence type="ECO:0000313" key="3">
    <source>
        <dbReference type="Proteomes" id="UP000585050"/>
    </source>
</evidence>